<protein>
    <submittedName>
        <fullName evidence="3">Uncharacterized protein</fullName>
    </submittedName>
</protein>
<feature type="domain" description="DUF2264" evidence="2">
    <location>
        <begin position="395"/>
        <end position="687"/>
    </location>
</feature>
<gene>
    <name evidence="3" type="ORF">IFR04_009946</name>
</gene>
<dbReference type="Pfam" id="PF20938">
    <property type="entry name" value="DUF2264_C"/>
    <property type="match status" value="1"/>
</dbReference>
<evidence type="ECO:0000313" key="3">
    <source>
        <dbReference type="EMBL" id="KAG4416936.1"/>
    </source>
</evidence>
<dbReference type="Pfam" id="PF10022">
    <property type="entry name" value="DUF2264"/>
    <property type="match status" value="1"/>
</dbReference>
<dbReference type="OrthoDB" id="5150166at2759"/>
<accession>A0A8H7W432</accession>
<reference evidence="3" key="1">
    <citation type="submission" date="2021-02" db="EMBL/GenBank/DDBJ databases">
        <title>Genome sequence Cadophora malorum strain M34.</title>
        <authorList>
            <person name="Stefanovic E."/>
            <person name="Vu D."/>
            <person name="Scully C."/>
            <person name="Dijksterhuis J."/>
            <person name="Roader J."/>
            <person name="Houbraken J."/>
        </authorList>
    </citation>
    <scope>NUCLEOTIDE SEQUENCE</scope>
    <source>
        <strain evidence="3">M34</strain>
    </source>
</reference>
<name>A0A8H7W432_9HELO</name>
<organism evidence="3 4">
    <name type="scientific">Cadophora malorum</name>
    <dbReference type="NCBI Taxonomy" id="108018"/>
    <lineage>
        <taxon>Eukaryota</taxon>
        <taxon>Fungi</taxon>
        <taxon>Dikarya</taxon>
        <taxon>Ascomycota</taxon>
        <taxon>Pezizomycotina</taxon>
        <taxon>Leotiomycetes</taxon>
        <taxon>Helotiales</taxon>
        <taxon>Ploettnerulaceae</taxon>
        <taxon>Cadophora</taxon>
    </lineage>
</organism>
<evidence type="ECO:0000313" key="4">
    <source>
        <dbReference type="Proteomes" id="UP000664132"/>
    </source>
</evidence>
<proteinExistence type="predicted"/>
<evidence type="ECO:0000259" key="2">
    <source>
        <dbReference type="Pfam" id="PF20938"/>
    </source>
</evidence>
<dbReference type="Proteomes" id="UP000664132">
    <property type="component" value="Unassembled WGS sequence"/>
</dbReference>
<dbReference type="InterPro" id="IPR016624">
    <property type="entry name" value="UCP014753"/>
</dbReference>
<sequence>MPPLAGFSDNHLVTHADLITAVHSLLQPLTKYQSPNGARIRLPVSTATHFDETAAQLEGFARPLWAIGALLASQSPDEKIDSRLEGWIKGFAVGCDPSEGNEEYWGDVQDIDQRMVEVEILAYALLAAPTAFLGPEGSKDEYDIKRRSDITRYLQSVNGKAFPQNNWLWFRVMANLALVKSCGVPYDELKESMDTDLKVLDGFYAGEGWASDGKWAAEGQEGGRQMDYYSGSFAIQFSQLCYVKYARDLDPERVAVFEERARKFALDFWRYFDAEGASIPFGRSLTYRFAMGGFWAAVAMAEVSLPAPLTPGVVKGLLLRHLRYWASKPDIFYADGTLNIGFCFPNMYVSEDYNSPQSPYWCMKTFCMMTLPASHSFWKIEEEPLPSTTDIRLEVALLKQPRQILVNSGNHHFLLSSGQYCAWPLKATEAKYAKLAYSSTFGFSVPTGPLIQQMAPDSTLALSEDEGQTWKVRWKSEQSEMSTVDFMGGGEVLSESGSEKVPTLISKWKPSRTSNVQVKTILIPPTKRWPDWHIRVHDVTAPEGSDLGLMAVEGGFAIYGRKKRDGLALLPLLWSDVDSSGEISAEGVSTSTSSALVVCSAGASGVRNIKFSSSGCKVEVTGDVLKPDANTNLMVSRTLIPTITVAVVPEKKGGDLSVKLVTAVFAVGAGKLDAGEIRRRWEDLPIIQTREVGEAGDCIVL</sequence>
<dbReference type="InterPro" id="IPR049349">
    <property type="entry name" value="DUF2264_N"/>
</dbReference>
<evidence type="ECO:0000259" key="1">
    <source>
        <dbReference type="Pfam" id="PF10022"/>
    </source>
</evidence>
<dbReference type="AlphaFoldDB" id="A0A8H7W432"/>
<feature type="domain" description="DUF2264" evidence="1">
    <location>
        <begin position="14"/>
        <end position="385"/>
    </location>
</feature>
<dbReference type="EMBL" id="JAFJYH010000170">
    <property type="protein sequence ID" value="KAG4416936.1"/>
    <property type="molecule type" value="Genomic_DNA"/>
</dbReference>
<dbReference type="InterPro" id="IPR049237">
    <property type="entry name" value="DUF2264_C"/>
</dbReference>
<dbReference type="PIRSF" id="PIRSF014753">
    <property type="entry name" value="UCP014753"/>
    <property type="match status" value="1"/>
</dbReference>
<keyword evidence="4" id="KW-1185">Reference proteome</keyword>
<dbReference type="PANTHER" id="PTHR35339">
    <property type="entry name" value="LINALOOL DEHYDRATASE_ISOMERASE DOMAIN-CONTAINING PROTEIN"/>
    <property type="match status" value="1"/>
</dbReference>
<comment type="caution">
    <text evidence="3">The sequence shown here is derived from an EMBL/GenBank/DDBJ whole genome shotgun (WGS) entry which is preliminary data.</text>
</comment>
<dbReference type="PANTHER" id="PTHR35339:SF2">
    <property type="entry name" value="DUF2264 DOMAIN-CONTAINING PROTEIN-RELATED"/>
    <property type="match status" value="1"/>
</dbReference>